<name>A0A1P8KCL6_9BURK</name>
<protein>
    <recommendedName>
        <fullName evidence="5">Cell envelope biogenesis protein TolA</fullName>
    </recommendedName>
</protein>
<organism evidence="3 4">
    <name type="scientific">Rhodoferax saidenbachensis</name>
    <dbReference type="NCBI Taxonomy" id="1484693"/>
    <lineage>
        <taxon>Bacteria</taxon>
        <taxon>Pseudomonadati</taxon>
        <taxon>Pseudomonadota</taxon>
        <taxon>Betaproteobacteria</taxon>
        <taxon>Burkholderiales</taxon>
        <taxon>Comamonadaceae</taxon>
        <taxon>Rhodoferax</taxon>
    </lineage>
</organism>
<dbReference type="RefSeq" id="WP_029707118.1">
    <property type="nucleotide sequence ID" value="NZ_CP019239.1"/>
</dbReference>
<proteinExistence type="predicted"/>
<reference evidence="3 4" key="1">
    <citation type="submission" date="2017-01" db="EMBL/GenBank/DDBJ databases">
        <authorList>
            <person name="Mah S.A."/>
            <person name="Swanson W.J."/>
            <person name="Moy G.W."/>
            <person name="Vacquier V.D."/>
        </authorList>
    </citation>
    <scope>NUCLEOTIDE SEQUENCE [LARGE SCALE GENOMIC DNA]</scope>
    <source>
        <strain evidence="3 4">DSM 22694</strain>
    </source>
</reference>
<dbReference type="STRING" id="1484693.RS694_15285"/>
<keyword evidence="2" id="KW-0732">Signal</keyword>
<evidence type="ECO:0000256" key="2">
    <source>
        <dbReference type="SAM" id="SignalP"/>
    </source>
</evidence>
<dbReference type="AlphaFoldDB" id="A0A1P8KCL6"/>
<dbReference type="EMBL" id="CP019239">
    <property type="protein sequence ID" value="APW43763.1"/>
    <property type="molecule type" value="Genomic_DNA"/>
</dbReference>
<dbReference type="Proteomes" id="UP000186110">
    <property type="component" value="Chromosome"/>
</dbReference>
<evidence type="ECO:0000313" key="4">
    <source>
        <dbReference type="Proteomes" id="UP000186110"/>
    </source>
</evidence>
<keyword evidence="4" id="KW-1185">Reference proteome</keyword>
<evidence type="ECO:0008006" key="5">
    <source>
        <dbReference type="Google" id="ProtNLM"/>
    </source>
</evidence>
<feature type="compositionally biased region" description="Basic and acidic residues" evidence="1">
    <location>
        <begin position="65"/>
        <end position="87"/>
    </location>
</feature>
<evidence type="ECO:0000256" key="1">
    <source>
        <dbReference type="SAM" id="MobiDB-lite"/>
    </source>
</evidence>
<evidence type="ECO:0000313" key="3">
    <source>
        <dbReference type="EMBL" id="APW43763.1"/>
    </source>
</evidence>
<feature type="region of interest" description="Disordered" evidence="1">
    <location>
        <begin position="19"/>
        <end position="42"/>
    </location>
</feature>
<feature type="chain" id="PRO_5010246266" description="Cell envelope biogenesis protein TolA" evidence="2">
    <location>
        <begin position="20"/>
        <end position="87"/>
    </location>
</feature>
<accession>A0A1P8KCL6</accession>
<dbReference type="KEGG" id="rsb:RS694_15285"/>
<feature type="signal peptide" evidence="2">
    <location>
        <begin position="1"/>
        <end position="19"/>
    </location>
</feature>
<gene>
    <name evidence="3" type="ORF">RS694_15285</name>
</gene>
<sequence>MKNTVLTLIGSVIAAGAMAAPPAAPPAPSGGATPCAPPACKPITAEDRRKEAKAAEIMAKTKGNKTAEKDKQTMAKAKEKAEAPKKP</sequence>
<feature type="region of interest" description="Disordered" evidence="1">
    <location>
        <begin position="58"/>
        <end position="87"/>
    </location>
</feature>